<evidence type="ECO:0000256" key="2">
    <source>
        <dbReference type="HAMAP-Rule" id="MF_02087"/>
    </source>
</evidence>
<organism evidence="6 7">
    <name type="scientific">Limnofasciculus baicalensis BBK-W-15</name>
    <dbReference type="NCBI Taxonomy" id="2699891"/>
    <lineage>
        <taxon>Bacteria</taxon>
        <taxon>Bacillati</taxon>
        <taxon>Cyanobacteriota</taxon>
        <taxon>Cyanophyceae</taxon>
        <taxon>Coleofasciculales</taxon>
        <taxon>Coleofasciculaceae</taxon>
        <taxon>Limnofasciculus</taxon>
        <taxon>Limnofasciculus baicalensis</taxon>
    </lineage>
</organism>
<reference evidence="6" key="1">
    <citation type="submission" date="2022-06" db="EMBL/GenBank/DDBJ databases">
        <title>New cyanobacteria of genus Symplocastrum in benthos of Lake Baikal.</title>
        <authorList>
            <person name="Sorokovikova E."/>
            <person name="Tikhonova I."/>
            <person name="Krasnopeev A."/>
            <person name="Evseev P."/>
            <person name="Gladkikh A."/>
            <person name="Belykh O."/>
        </authorList>
    </citation>
    <scope>NUCLEOTIDE SEQUENCE</scope>
    <source>
        <strain evidence="6">BBK-W-15</strain>
    </source>
</reference>
<dbReference type="InterPro" id="IPR011078">
    <property type="entry name" value="PyrdxlP_homeostasis"/>
</dbReference>
<dbReference type="AlphaFoldDB" id="A0AAE3KLY3"/>
<evidence type="ECO:0000259" key="5">
    <source>
        <dbReference type="Pfam" id="PF01168"/>
    </source>
</evidence>
<accession>A0AAE3KLY3</accession>
<feature type="modified residue" description="N6-(pyridoxal phosphate)lysine" evidence="2 3">
    <location>
        <position position="27"/>
    </location>
</feature>
<dbReference type="GO" id="GO:0030170">
    <property type="term" value="F:pyridoxal phosphate binding"/>
    <property type="evidence" value="ECO:0007669"/>
    <property type="project" value="UniProtKB-UniRule"/>
</dbReference>
<protein>
    <recommendedName>
        <fullName evidence="2">Pyridoxal phosphate homeostasis protein</fullName>
        <shortName evidence="2">PLP homeostasis protein</shortName>
    </recommendedName>
</protein>
<comment type="cofactor">
    <cofactor evidence="3">
        <name>pyridoxal 5'-phosphate</name>
        <dbReference type="ChEBI" id="CHEBI:597326"/>
    </cofactor>
</comment>
<dbReference type="InterPro" id="IPR001608">
    <property type="entry name" value="Ala_racemase_N"/>
</dbReference>
<dbReference type="NCBIfam" id="TIGR00044">
    <property type="entry name" value="YggS family pyridoxal phosphate-dependent enzyme"/>
    <property type="match status" value="1"/>
</dbReference>
<sequence>MTSSIAEKIANIRQELPAGVRLIAVTKGVSVDAMGEAYAAGVRDFGESQIQEAAVKQARLLDLPDINWHLIGHLQSNKVKKALEIFQWIHSCDSLSLAQRLNRVASELSLKPQVCLQVKILPDPNKYGWTIPELLADLPGLDRCDMLQIRGLMTILPLGLSEAESLTVFERTRTLSLQIQEQNCSNLKMQELSMGMSGDYHLAVRAGATMVRVGHVIFGDRSP</sequence>
<evidence type="ECO:0000313" key="6">
    <source>
        <dbReference type="EMBL" id="MCP2728609.1"/>
    </source>
</evidence>
<evidence type="ECO:0000256" key="3">
    <source>
        <dbReference type="PIRSR" id="PIRSR004848-1"/>
    </source>
</evidence>
<dbReference type="HAMAP" id="MF_02087">
    <property type="entry name" value="PLP_homeostasis"/>
    <property type="match status" value="1"/>
</dbReference>
<evidence type="ECO:0000256" key="1">
    <source>
        <dbReference type="ARBA" id="ARBA00022898"/>
    </source>
</evidence>
<dbReference type="EMBL" id="JAMZMM010000064">
    <property type="protein sequence ID" value="MCP2728609.1"/>
    <property type="molecule type" value="Genomic_DNA"/>
</dbReference>
<dbReference type="PANTHER" id="PTHR10146:SF14">
    <property type="entry name" value="PYRIDOXAL PHOSPHATE HOMEOSTASIS PROTEIN"/>
    <property type="match status" value="1"/>
</dbReference>
<dbReference type="RefSeq" id="WP_254011404.1">
    <property type="nucleotide sequence ID" value="NZ_JAMZMM010000064.1"/>
</dbReference>
<dbReference type="Gene3D" id="3.20.20.10">
    <property type="entry name" value="Alanine racemase"/>
    <property type="match status" value="1"/>
</dbReference>
<comment type="caution">
    <text evidence="6">The sequence shown here is derived from an EMBL/GenBank/DDBJ whole genome shotgun (WGS) entry which is preliminary data.</text>
</comment>
<evidence type="ECO:0000256" key="4">
    <source>
        <dbReference type="RuleBase" id="RU004514"/>
    </source>
</evidence>
<dbReference type="Pfam" id="PF01168">
    <property type="entry name" value="Ala_racemase_N"/>
    <property type="match status" value="1"/>
</dbReference>
<dbReference type="SUPFAM" id="SSF51419">
    <property type="entry name" value="PLP-binding barrel"/>
    <property type="match status" value="1"/>
</dbReference>
<dbReference type="PIRSF" id="PIRSF004848">
    <property type="entry name" value="YBL036c_PLPDEIII"/>
    <property type="match status" value="1"/>
</dbReference>
<gene>
    <name evidence="6" type="ORF">NJ959_09015</name>
</gene>
<dbReference type="PANTHER" id="PTHR10146">
    <property type="entry name" value="PROLINE SYNTHETASE CO-TRANSCRIBED BACTERIAL HOMOLOG PROTEIN"/>
    <property type="match status" value="1"/>
</dbReference>
<keyword evidence="7" id="KW-1185">Reference proteome</keyword>
<comment type="similarity">
    <text evidence="2 4">Belongs to the pyridoxal phosphate-binding protein YggS/PROSC family.</text>
</comment>
<evidence type="ECO:0000313" key="7">
    <source>
        <dbReference type="Proteomes" id="UP001204953"/>
    </source>
</evidence>
<keyword evidence="1 2" id="KW-0663">Pyridoxal phosphate</keyword>
<dbReference type="InterPro" id="IPR029066">
    <property type="entry name" value="PLP-binding_barrel"/>
</dbReference>
<dbReference type="Proteomes" id="UP001204953">
    <property type="component" value="Unassembled WGS sequence"/>
</dbReference>
<dbReference type="CDD" id="cd00635">
    <property type="entry name" value="PLPDE_III_YBL036c_like"/>
    <property type="match status" value="1"/>
</dbReference>
<name>A0AAE3KLY3_9CYAN</name>
<comment type="function">
    <text evidence="2">Pyridoxal 5'-phosphate (PLP)-binding protein, which is involved in PLP homeostasis.</text>
</comment>
<feature type="domain" description="Alanine racemase N-terminal" evidence="5">
    <location>
        <begin position="3"/>
        <end position="221"/>
    </location>
</feature>
<proteinExistence type="inferred from homology"/>